<feature type="compositionally biased region" description="Basic and acidic residues" evidence="1">
    <location>
        <begin position="243"/>
        <end position="255"/>
    </location>
</feature>
<dbReference type="EMBL" id="LNQE01001375">
    <property type="protein sequence ID" value="KUG18536.1"/>
    <property type="molecule type" value="Genomic_DNA"/>
</dbReference>
<evidence type="ECO:0000256" key="1">
    <source>
        <dbReference type="SAM" id="MobiDB-lite"/>
    </source>
</evidence>
<organism evidence="2">
    <name type="scientific">hydrocarbon metagenome</name>
    <dbReference type="NCBI Taxonomy" id="938273"/>
    <lineage>
        <taxon>unclassified sequences</taxon>
        <taxon>metagenomes</taxon>
        <taxon>ecological metagenomes</taxon>
    </lineage>
</organism>
<comment type="caution">
    <text evidence="2">The sequence shown here is derived from an EMBL/GenBank/DDBJ whole genome shotgun (WGS) entry which is preliminary data.</text>
</comment>
<protein>
    <submittedName>
        <fullName evidence="2">Uncharacterized protein</fullName>
    </submittedName>
</protein>
<gene>
    <name evidence="2" type="ORF">ASZ90_011772</name>
</gene>
<sequence length="285" mass="30890">MNQKAFAIFVGALMVLSGIAYFLPLGTNQKEIAVTSDANSPETFGVKGSLVDWSFDGLGDVLEMAPQNTDMAYWINISSSQNLTNAASIALPQSIGLIYGDQLYSTRIERLGEVRFNNTWAEFHWIEPYPMGYNSLVIPYEGYMMIPMGTDFVMAMGRPTLFGPQEAVQQSIDVISGGQPSENFTLVDDSGADLQVAALGRGGASMPMAGGYKEFNLRITSSRNGEDGFDIVARYIQPTADTSRKASDLAEKSDLEYSSSGSEGELSGFVSEENIRFVLMGLLGP</sequence>
<reference evidence="2" key="1">
    <citation type="journal article" date="2015" name="Proc. Natl. Acad. Sci. U.S.A.">
        <title>Networks of energetic and metabolic interactions define dynamics in microbial communities.</title>
        <authorList>
            <person name="Embree M."/>
            <person name="Liu J.K."/>
            <person name="Al-Bassam M.M."/>
            <person name="Zengler K."/>
        </authorList>
    </citation>
    <scope>NUCLEOTIDE SEQUENCE</scope>
</reference>
<feature type="compositionally biased region" description="Low complexity" evidence="1">
    <location>
        <begin position="256"/>
        <end position="266"/>
    </location>
</feature>
<feature type="region of interest" description="Disordered" evidence="1">
    <location>
        <begin position="243"/>
        <end position="266"/>
    </location>
</feature>
<dbReference type="AlphaFoldDB" id="A0A0W8FCD5"/>
<evidence type="ECO:0000313" key="2">
    <source>
        <dbReference type="EMBL" id="KUG18536.1"/>
    </source>
</evidence>
<name>A0A0W8FCD5_9ZZZZ</name>
<accession>A0A0W8FCD5</accession>
<proteinExistence type="predicted"/>